<evidence type="ECO:0000256" key="1">
    <source>
        <dbReference type="ARBA" id="ARBA00004123"/>
    </source>
</evidence>
<evidence type="ECO:0000256" key="8">
    <source>
        <dbReference type="PROSITE-ProRule" id="PRU00042"/>
    </source>
</evidence>
<evidence type="ECO:0000313" key="12">
    <source>
        <dbReference type="RefSeq" id="XP_018012099.1"/>
    </source>
</evidence>
<feature type="compositionally biased region" description="Polar residues" evidence="9">
    <location>
        <begin position="215"/>
        <end position="231"/>
    </location>
</feature>
<dbReference type="AlphaFoldDB" id="A0A8B7NER0"/>
<dbReference type="PROSITE" id="PS00028">
    <property type="entry name" value="ZINC_FINGER_C2H2_1"/>
    <property type="match status" value="6"/>
</dbReference>
<keyword evidence="3" id="KW-0677">Repeat</keyword>
<dbReference type="FunFam" id="3.30.160.60:FF:000295">
    <property type="entry name" value="zinc finger protein 19"/>
    <property type="match status" value="1"/>
</dbReference>
<feature type="region of interest" description="Disordered" evidence="9">
    <location>
        <begin position="272"/>
        <end position="294"/>
    </location>
</feature>
<dbReference type="SMART" id="SM00355">
    <property type="entry name" value="ZnF_C2H2"/>
    <property type="match status" value="7"/>
</dbReference>
<dbReference type="PANTHER" id="PTHR24390:SF159">
    <property type="entry name" value="GROWTH FACTOR INDEPENDENT 1 TRANSCRIPTIONAL REPRESSOR"/>
    <property type="match status" value="1"/>
</dbReference>
<name>A0A8B7NER0_HYAAZ</name>
<keyword evidence="5" id="KW-0862">Zinc</keyword>
<feature type="domain" description="C2H2-type" evidence="10">
    <location>
        <begin position="12"/>
        <end position="39"/>
    </location>
</feature>
<keyword evidence="11" id="KW-1185">Reference proteome</keyword>
<keyword evidence="2" id="KW-0479">Metal-binding</keyword>
<dbReference type="KEGG" id="hazt:108669304"/>
<dbReference type="CDD" id="cd00065">
    <property type="entry name" value="FYVE_like_SF"/>
    <property type="match status" value="1"/>
</dbReference>
<dbReference type="FunFam" id="3.30.160.60:FF:001443">
    <property type="entry name" value="Zinc finger protein 668"/>
    <property type="match status" value="1"/>
</dbReference>
<evidence type="ECO:0000256" key="5">
    <source>
        <dbReference type="ARBA" id="ARBA00022833"/>
    </source>
</evidence>
<accession>A0A8B7NER0</accession>
<dbReference type="Pfam" id="PF13894">
    <property type="entry name" value="zf-C2H2_4"/>
    <property type="match status" value="1"/>
</dbReference>
<dbReference type="FunFam" id="3.30.160.60:FF:000385">
    <property type="entry name" value="Zinc finger protein 236 variant"/>
    <property type="match status" value="1"/>
</dbReference>
<dbReference type="RefSeq" id="XP_018012099.1">
    <property type="nucleotide sequence ID" value="XM_018156610.2"/>
</dbReference>
<dbReference type="OrthoDB" id="6077919at2759"/>
<feature type="domain" description="C2H2-type" evidence="10">
    <location>
        <begin position="180"/>
        <end position="206"/>
    </location>
</feature>
<comment type="subcellular location">
    <subcellularLocation>
        <location evidence="1">Nucleus</location>
    </subcellularLocation>
</comment>
<dbReference type="GO" id="GO:0003700">
    <property type="term" value="F:DNA-binding transcription factor activity"/>
    <property type="evidence" value="ECO:0007669"/>
    <property type="project" value="TreeGrafter"/>
</dbReference>
<gene>
    <name evidence="12" type="primary">LOC108669304</name>
</gene>
<reference evidence="12" key="1">
    <citation type="submission" date="2025-08" db="UniProtKB">
        <authorList>
            <consortium name="RefSeq"/>
        </authorList>
    </citation>
    <scope>IDENTIFICATION</scope>
    <source>
        <tissue evidence="12">Whole organism</tissue>
    </source>
</reference>
<dbReference type="GO" id="GO:0006357">
    <property type="term" value="P:regulation of transcription by RNA polymerase II"/>
    <property type="evidence" value="ECO:0007669"/>
    <property type="project" value="TreeGrafter"/>
</dbReference>
<feature type="domain" description="C2H2-type" evidence="10">
    <location>
        <begin position="96"/>
        <end position="123"/>
    </location>
</feature>
<dbReference type="GeneID" id="108669304"/>
<dbReference type="GO" id="GO:0008270">
    <property type="term" value="F:zinc ion binding"/>
    <property type="evidence" value="ECO:0007669"/>
    <property type="project" value="UniProtKB-KW"/>
</dbReference>
<dbReference type="PANTHER" id="PTHR24390">
    <property type="entry name" value="ZINC FINGER PROTEIN"/>
    <property type="match status" value="1"/>
</dbReference>
<evidence type="ECO:0000313" key="11">
    <source>
        <dbReference type="Proteomes" id="UP000694843"/>
    </source>
</evidence>
<evidence type="ECO:0000256" key="3">
    <source>
        <dbReference type="ARBA" id="ARBA00022737"/>
    </source>
</evidence>
<organism evidence="11 12">
    <name type="scientific">Hyalella azteca</name>
    <name type="common">Amphipod</name>
    <dbReference type="NCBI Taxonomy" id="294128"/>
    <lineage>
        <taxon>Eukaryota</taxon>
        <taxon>Metazoa</taxon>
        <taxon>Ecdysozoa</taxon>
        <taxon>Arthropoda</taxon>
        <taxon>Crustacea</taxon>
        <taxon>Multicrustacea</taxon>
        <taxon>Malacostraca</taxon>
        <taxon>Eumalacostraca</taxon>
        <taxon>Peracarida</taxon>
        <taxon>Amphipoda</taxon>
        <taxon>Senticaudata</taxon>
        <taxon>Talitrida</taxon>
        <taxon>Talitroidea</taxon>
        <taxon>Hyalellidae</taxon>
        <taxon>Hyalella</taxon>
    </lineage>
</organism>
<dbReference type="SUPFAM" id="SSF57667">
    <property type="entry name" value="beta-beta-alpha zinc fingers"/>
    <property type="match status" value="4"/>
</dbReference>
<dbReference type="Pfam" id="PF00096">
    <property type="entry name" value="zf-C2H2"/>
    <property type="match status" value="2"/>
</dbReference>
<proteinExistence type="predicted"/>
<evidence type="ECO:0000256" key="9">
    <source>
        <dbReference type="SAM" id="MobiDB-lite"/>
    </source>
</evidence>
<feature type="domain" description="C2H2-type" evidence="10">
    <location>
        <begin position="68"/>
        <end position="95"/>
    </location>
</feature>
<evidence type="ECO:0000259" key="10">
    <source>
        <dbReference type="PROSITE" id="PS50157"/>
    </source>
</evidence>
<feature type="domain" description="C2H2-type" evidence="10">
    <location>
        <begin position="152"/>
        <end position="174"/>
    </location>
</feature>
<dbReference type="FunFam" id="3.30.160.60:FF:000478">
    <property type="entry name" value="Zinc finger protein 133"/>
    <property type="match status" value="1"/>
</dbReference>
<dbReference type="PROSITE" id="PS50157">
    <property type="entry name" value="ZINC_FINGER_C2H2_2"/>
    <property type="match status" value="7"/>
</dbReference>
<protein>
    <submittedName>
        <fullName evidence="12">Uncharacterized protein LOC108669304</fullName>
    </submittedName>
</protein>
<keyword evidence="6" id="KW-0238">DNA-binding</keyword>
<keyword evidence="4 8" id="KW-0863">Zinc-finger</keyword>
<evidence type="ECO:0000256" key="4">
    <source>
        <dbReference type="ARBA" id="ARBA00022771"/>
    </source>
</evidence>
<feature type="region of interest" description="Disordered" evidence="9">
    <location>
        <begin position="603"/>
        <end position="634"/>
    </location>
</feature>
<dbReference type="GO" id="GO:0005634">
    <property type="term" value="C:nucleus"/>
    <property type="evidence" value="ECO:0007669"/>
    <property type="project" value="UniProtKB-SubCell"/>
</dbReference>
<evidence type="ECO:0000256" key="2">
    <source>
        <dbReference type="ARBA" id="ARBA00022723"/>
    </source>
</evidence>
<sequence length="1022" mass="113960">MEDNKVPTKDELSCDVCLRQFDRKSRLVAHYKTHTGERPFRCPYCSKSFASKGNCNTHVRVHTRERPYVCQHCGKQFSQHGQMVIHVRRHTGEKPYVCSHCKKGFACSKVLKIHVRTHTGEKPYVCDFCSKGFAAYANLVVHRRIHTRERPYSCKLCGRSFEHSGNLIRHERGHHVDGGIRCIPCGRLFQETKDLVIHMNDSHPNEVCQEDVENQGESVPSTMSSHHQSSPIRLENSLHQDHKTSSLEDTFKDANNNRSTAGVNSANNIKEEFGQESPDSGCVTVSDEEEGGKFHDTNRYHMEARNTLYRRELVQKQLSIIPLNLSKNNCPSLKPYNSTAATANILSSPSETTVSDFERKIPGLAPLNMNKKSAYNKASNNNNNNRIYISSPTALLNDGSNRQLNGASMKSLPNLSPVSDVSTSISLSLRDDIHSSNPLINGASTSLATVPDQIEITTISKACEIINGKTRNSKSIIEAPMNFQYFSSVSSSISSGGPGSHHFLHPLTSTSSALPVSFCTSDMSPVHPVTERIFQTHNSEANVSPMDLSLDSKANVANESLNSTGRRGENYWELEGISEKIKTRASKRRELEDVCNEKELKRCKKDSLSSSPSRSPGQNAALDPKDQFARPIKQSSDLIESKTLISSIKVPDDACKFQQIDIAVTNNTGDTMNGINNLARPAYHHQTKDTQIRHQPTPASSTSDTWITRNVKSFKEATQVSQTSPKAIGNIRESIRKSLSQICPVQEDRKSFKLNVETALMALVGKSTISHLGHPNRNVEQVLVNLLDVVGMSPCADVRVDEDERLRVNMRKLLEYGLPEPSAWRSLGWHQEAIEAITAKIASWSITSQWRQARDLSQFSRETETESKLVQPNSLHNNNLSATTNSVCLPTSTLQTSNALRLHSNTLPSENIPSQSNTVPQPLNFTHERPNHLRIKSDSFLIHREPFIIHSNSCLTPSDAVHDNLSGRHAEIWKSDSDEARTARRMSVVSDRRETNRVTATRLLGDDQTGDEEIYEVQSSAV</sequence>
<dbReference type="Gene3D" id="3.30.160.60">
    <property type="entry name" value="Classic Zinc Finger"/>
    <property type="match status" value="6"/>
</dbReference>
<evidence type="ECO:0000256" key="6">
    <source>
        <dbReference type="ARBA" id="ARBA00023125"/>
    </source>
</evidence>
<evidence type="ECO:0000256" key="7">
    <source>
        <dbReference type="ARBA" id="ARBA00023242"/>
    </source>
</evidence>
<dbReference type="InterPro" id="IPR036236">
    <property type="entry name" value="Znf_C2H2_sf"/>
</dbReference>
<dbReference type="GO" id="GO:0000978">
    <property type="term" value="F:RNA polymerase II cis-regulatory region sequence-specific DNA binding"/>
    <property type="evidence" value="ECO:0007669"/>
    <property type="project" value="TreeGrafter"/>
</dbReference>
<feature type="domain" description="C2H2-type" evidence="10">
    <location>
        <begin position="40"/>
        <end position="67"/>
    </location>
</feature>
<dbReference type="FunFam" id="3.30.160.60:FF:000358">
    <property type="entry name" value="zinc finger protein 24"/>
    <property type="match status" value="1"/>
</dbReference>
<keyword evidence="7" id="KW-0539">Nucleus</keyword>
<feature type="domain" description="C2H2-type" evidence="10">
    <location>
        <begin position="124"/>
        <end position="151"/>
    </location>
</feature>
<dbReference type="Proteomes" id="UP000694843">
    <property type="component" value="Unplaced"/>
</dbReference>
<dbReference type="InterPro" id="IPR013087">
    <property type="entry name" value="Znf_C2H2_type"/>
</dbReference>
<feature type="region of interest" description="Disordered" evidence="9">
    <location>
        <begin position="212"/>
        <end position="232"/>
    </location>
</feature>